<proteinExistence type="predicted"/>
<dbReference type="SUPFAM" id="SSF57535">
    <property type="entry name" value="Complement control module/SCR domain"/>
    <property type="match status" value="1"/>
</dbReference>
<accession>A0A183D8T9</accession>
<dbReference type="InterPro" id="IPR035976">
    <property type="entry name" value="Sushi/SCR/CCP_sf"/>
</dbReference>
<sequence length="51" mass="5740">LPIAEDVRYPHGTQAMLHCPPDHYLEVKGNYWKMCVNGVWNGSLGECKPLA</sequence>
<evidence type="ECO:0000313" key="2">
    <source>
        <dbReference type="WBParaSite" id="GPUH_0000513701-mRNA-1"/>
    </source>
</evidence>
<dbReference type="AlphaFoldDB" id="A0A183D8T9"/>
<dbReference type="Gene3D" id="2.10.70.10">
    <property type="entry name" value="Complement Module, domain 1"/>
    <property type="match status" value="1"/>
</dbReference>
<keyword evidence="1" id="KW-1015">Disulfide bond</keyword>
<dbReference type="WBParaSite" id="GPUH_0000513701-mRNA-1">
    <property type="protein sequence ID" value="GPUH_0000513701-mRNA-1"/>
    <property type="gene ID" value="GPUH_0000513701"/>
</dbReference>
<organism evidence="2">
    <name type="scientific">Gongylonema pulchrum</name>
    <dbReference type="NCBI Taxonomy" id="637853"/>
    <lineage>
        <taxon>Eukaryota</taxon>
        <taxon>Metazoa</taxon>
        <taxon>Ecdysozoa</taxon>
        <taxon>Nematoda</taxon>
        <taxon>Chromadorea</taxon>
        <taxon>Rhabditida</taxon>
        <taxon>Spirurina</taxon>
        <taxon>Spiruromorpha</taxon>
        <taxon>Spiruroidea</taxon>
        <taxon>Gongylonematidae</taxon>
        <taxon>Gongylonema</taxon>
    </lineage>
</organism>
<name>A0A183D8T9_9BILA</name>
<evidence type="ECO:0000256" key="1">
    <source>
        <dbReference type="ARBA" id="ARBA00023157"/>
    </source>
</evidence>
<protein>
    <submittedName>
        <fullName evidence="2">Sushi domain-containing protein</fullName>
    </submittedName>
</protein>
<reference evidence="2" key="1">
    <citation type="submission" date="2016-06" db="UniProtKB">
        <authorList>
            <consortium name="WormBaseParasite"/>
        </authorList>
    </citation>
    <scope>IDENTIFICATION</scope>
</reference>